<evidence type="ECO:0000313" key="2">
    <source>
        <dbReference type="Proteomes" id="UP000001060"/>
    </source>
</evidence>
<dbReference type="Gene3D" id="1.25.40.20">
    <property type="entry name" value="Ankyrin repeat-containing domain"/>
    <property type="match status" value="1"/>
</dbReference>
<sequence length="577" mass="65464">MLKKRLKSITYSEIMPVTNVRLLMLKKRLESIPYSKIIPLINEVIDQGNKDDIELLKKATFSVNLETNTGDLVLGGATFLIYVVAMNDAKTLEKMINHGFDYNQALTQWNGKKGHISPLMLACPCNYLEIVDILLKNNANLSGYYPDNIGLFGIAARVSSRGILDLLLNHAKNKGTIKEFLSNTVMKNNVLETIFVPEEGMLNLIQIILNPKFNSALTLKDLRFFSPLIKDYYQSEYKSLPLSTDKASCNQSSSPSFFHPKAAKEQITKEMAITNTLAAYKKILADPLTCFTLLRELENAITLKVQNTFHTPNLNELVSTEYTVESHLAMQWPIPKRTYQPLKLDSLLSLSIIDELQKFGCGQSSYKWYGFVNDTTASSHIIDGAHTTENTLDISALLHGKYSHSIQLLVLMYAIEDNLIDVSYGDDQKLEIRDLLRGLVTPAEDGEKPWATINDHIYFDHASFSGPHFLHSTLMSESHKYGLPNLEQALKNSFCKALLRSMEFYNKNHHGEFLSPSDLWNNLISLHNPRLFFSSIERKTHFFRPAKNSIRDEEQLESGKGLHVEETYIVSKKFLAR</sequence>
<dbReference type="AlphaFoldDB" id="D3HR15"/>
<dbReference type="SUPFAM" id="SSF48403">
    <property type="entry name" value="Ankyrin repeat"/>
    <property type="match status" value="1"/>
</dbReference>
<dbReference type="EMBL" id="FN650140">
    <property type="protein sequence ID" value="CBJ11342.1"/>
    <property type="molecule type" value="Genomic_DNA"/>
</dbReference>
<dbReference type="InterPro" id="IPR036770">
    <property type="entry name" value="Ankyrin_rpt-contain_sf"/>
</dbReference>
<name>D3HR15_LEGLN</name>
<dbReference type="InterPro" id="IPR002110">
    <property type="entry name" value="Ankyrin_rpt"/>
</dbReference>
<accession>D3HR15</accession>
<dbReference type="Proteomes" id="UP000001060">
    <property type="component" value="Chromosome"/>
</dbReference>
<evidence type="ECO:0000313" key="1">
    <source>
        <dbReference type="EMBL" id="CBJ11342.1"/>
    </source>
</evidence>
<organism evidence="1 2">
    <name type="scientific">Legionella longbeachae serogroup 1 (strain NSW150)</name>
    <dbReference type="NCBI Taxonomy" id="661367"/>
    <lineage>
        <taxon>Bacteria</taxon>
        <taxon>Pseudomonadati</taxon>
        <taxon>Pseudomonadota</taxon>
        <taxon>Gammaproteobacteria</taxon>
        <taxon>Legionellales</taxon>
        <taxon>Legionellaceae</taxon>
        <taxon>Legionella</taxon>
    </lineage>
</organism>
<proteinExistence type="predicted"/>
<reference evidence="1 2" key="1">
    <citation type="journal article" date="2010" name="PLoS Genet.">
        <title>Analysis of the Legionella longbeachae genome and transcriptome uncovers unique strategies to cause Legionnaires' disease.</title>
        <authorList>
            <person name="Cazalet C."/>
            <person name="Gomez-Valero L."/>
            <person name="Rusniok C."/>
            <person name="Lomma M."/>
            <person name="Dervins-Ravault D."/>
            <person name="Newton H."/>
            <person name="Sansom F."/>
            <person name="Jarraud S."/>
            <person name="Zidane N."/>
            <person name="Ma L."/>
            <person name="Bouchier C."/>
            <person name="Etienne J."/>
            <person name="Hartland E."/>
            <person name="Buchrieser C."/>
        </authorList>
    </citation>
    <scope>NUCLEOTIDE SEQUENCE [LARGE SCALE GENOMIC DNA]</scope>
    <source>
        <strain evidence="1 2">NSW150</strain>
    </source>
</reference>
<dbReference type="SMART" id="SM00248">
    <property type="entry name" value="ANK"/>
    <property type="match status" value="2"/>
</dbReference>
<dbReference type="KEGG" id="llo:LLO_0990"/>
<gene>
    <name evidence="1" type="ordered locus">LLO_0990</name>
</gene>
<protein>
    <submittedName>
        <fullName evidence="1">Ankyrin repeat protein</fullName>
    </submittedName>
</protein>
<dbReference type="eggNOG" id="ENOG5030JSV">
    <property type="taxonomic scope" value="Bacteria"/>
</dbReference>
<dbReference type="HOGENOM" id="CLU_472333_0_0_6"/>
<dbReference type="Pfam" id="PF00023">
    <property type="entry name" value="Ank"/>
    <property type="match status" value="1"/>
</dbReference>
<keyword evidence="2" id="KW-1185">Reference proteome</keyword>